<dbReference type="InterPro" id="IPR036388">
    <property type="entry name" value="WH-like_DNA-bd_sf"/>
</dbReference>
<feature type="domain" description="RNA polymerase sigma-70 region 2" evidence="5">
    <location>
        <begin position="29"/>
        <end position="96"/>
    </location>
</feature>
<name>A0A554X1U6_9BURK</name>
<dbReference type="Proteomes" id="UP000317763">
    <property type="component" value="Unassembled WGS sequence"/>
</dbReference>
<reference evidence="7 8" key="1">
    <citation type="submission" date="2019-07" db="EMBL/GenBank/DDBJ databases">
        <title>Tepidimonas taiwanensis I1-1 draft genome.</title>
        <authorList>
            <person name="Da Costa M.S."/>
            <person name="Froufe H.J.C."/>
            <person name="Egas C."/>
            <person name="Albuquerque L."/>
        </authorList>
    </citation>
    <scope>NUCLEOTIDE SEQUENCE [LARGE SCALE GENOMIC DNA]</scope>
    <source>
        <strain evidence="7 8">I1-1</strain>
    </source>
</reference>
<comment type="caution">
    <text evidence="7">The sequence shown here is derived from an EMBL/GenBank/DDBJ whole genome shotgun (WGS) entry which is preliminary data.</text>
</comment>
<keyword evidence="2" id="KW-0805">Transcription regulation</keyword>
<dbReference type="RefSeq" id="WP_043702026.1">
    <property type="nucleotide sequence ID" value="NZ_CP083911.1"/>
</dbReference>
<evidence type="ECO:0000256" key="4">
    <source>
        <dbReference type="ARBA" id="ARBA00023163"/>
    </source>
</evidence>
<dbReference type="Gene3D" id="1.10.10.10">
    <property type="entry name" value="Winged helix-like DNA-binding domain superfamily/Winged helix DNA-binding domain"/>
    <property type="match status" value="1"/>
</dbReference>
<dbReference type="InterPro" id="IPR007627">
    <property type="entry name" value="RNA_pol_sigma70_r2"/>
</dbReference>
<protein>
    <submittedName>
        <fullName evidence="7">ECF RNA polymerase sigma factor SigK</fullName>
    </submittedName>
</protein>
<dbReference type="STRING" id="307486.GCA_000807215_02488"/>
<evidence type="ECO:0000256" key="3">
    <source>
        <dbReference type="ARBA" id="ARBA00023082"/>
    </source>
</evidence>
<dbReference type="GO" id="GO:0016987">
    <property type="term" value="F:sigma factor activity"/>
    <property type="evidence" value="ECO:0007669"/>
    <property type="project" value="UniProtKB-KW"/>
</dbReference>
<dbReference type="InterPro" id="IPR039425">
    <property type="entry name" value="RNA_pol_sigma-70-like"/>
</dbReference>
<dbReference type="EMBL" id="VJOM01000029">
    <property type="protein sequence ID" value="TSE29821.1"/>
    <property type="molecule type" value="Genomic_DNA"/>
</dbReference>
<dbReference type="CDD" id="cd06171">
    <property type="entry name" value="Sigma70_r4"/>
    <property type="match status" value="1"/>
</dbReference>
<dbReference type="InterPro" id="IPR014284">
    <property type="entry name" value="RNA_pol_sigma-70_dom"/>
</dbReference>
<dbReference type="Pfam" id="PF08281">
    <property type="entry name" value="Sigma70_r4_2"/>
    <property type="match status" value="1"/>
</dbReference>
<feature type="domain" description="RNA polymerase sigma factor 70 region 4 type 2" evidence="6">
    <location>
        <begin position="144"/>
        <end position="196"/>
    </location>
</feature>
<accession>A0A554X1U6</accession>
<keyword evidence="4" id="KW-0804">Transcription</keyword>
<dbReference type="PANTHER" id="PTHR43133">
    <property type="entry name" value="RNA POLYMERASE ECF-TYPE SIGMA FACTO"/>
    <property type="match status" value="1"/>
</dbReference>
<dbReference type="GO" id="GO:0003677">
    <property type="term" value="F:DNA binding"/>
    <property type="evidence" value="ECO:0007669"/>
    <property type="project" value="InterPro"/>
</dbReference>
<dbReference type="OrthoDB" id="9784272at2"/>
<dbReference type="Pfam" id="PF04542">
    <property type="entry name" value="Sigma70_r2"/>
    <property type="match status" value="1"/>
</dbReference>
<evidence type="ECO:0000259" key="5">
    <source>
        <dbReference type="Pfam" id="PF04542"/>
    </source>
</evidence>
<evidence type="ECO:0000256" key="2">
    <source>
        <dbReference type="ARBA" id="ARBA00023015"/>
    </source>
</evidence>
<dbReference type="InterPro" id="IPR013324">
    <property type="entry name" value="RNA_pol_sigma_r3/r4-like"/>
</dbReference>
<dbReference type="GO" id="GO:0006352">
    <property type="term" value="P:DNA-templated transcription initiation"/>
    <property type="evidence" value="ECO:0007669"/>
    <property type="project" value="InterPro"/>
</dbReference>
<keyword evidence="8" id="KW-1185">Reference proteome</keyword>
<dbReference type="NCBIfam" id="TIGR02937">
    <property type="entry name" value="sigma70-ECF"/>
    <property type="match status" value="1"/>
</dbReference>
<dbReference type="InterPro" id="IPR013249">
    <property type="entry name" value="RNA_pol_sigma70_r4_t2"/>
</dbReference>
<evidence type="ECO:0000256" key="1">
    <source>
        <dbReference type="ARBA" id="ARBA00010641"/>
    </source>
</evidence>
<evidence type="ECO:0000313" key="7">
    <source>
        <dbReference type="EMBL" id="TSE29821.1"/>
    </source>
</evidence>
<sequence length="209" mass="23385">MNPSRPTTDDLAELLARVALGDSRAFQRLYERSSAKLMGLVVRIQPQRAIAEEVLQETFVAIWQRAAEYQTTLGNPMTWMGSIARHRAIDSLRRDAARPQGHLVHPTPDEDGDDEAMLAWCDRLVPQEQAMDAHHPWPDRGRLQAIETCLGQLPSAQRQSVVLAYIHGLTHAELAQQLRAPLGSVKTWVRRGLQALKNCLQAFGGERAL</sequence>
<dbReference type="Gene3D" id="1.10.1740.10">
    <property type="match status" value="1"/>
</dbReference>
<evidence type="ECO:0000313" key="8">
    <source>
        <dbReference type="Proteomes" id="UP000317763"/>
    </source>
</evidence>
<dbReference type="InterPro" id="IPR013325">
    <property type="entry name" value="RNA_pol_sigma_r2"/>
</dbReference>
<proteinExistence type="inferred from homology"/>
<dbReference type="SUPFAM" id="SSF88946">
    <property type="entry name" value="Sigma2 domain of RNA polymerase sigma factors"/>
    <property type="match status" value="1"/>
</dbReference>
<gene>
    <name evidence="7" type="primary">sigK</name>
    <name evidence="7" type="ORF">Ttaiw_02154</name>
</gene>
<dbReference type="PANTHER" id="PTHR43133:SF62">
    <property type="entry name" value="RNA POLYMERASE SIGMA FACTOR SIGZ"/>
    <property type="match status" value="1"/>
</dbReference>
<evidence type="ECO:0000259" key="6">
    <source>
        <dbReference type="Pfam" id="PF08281"/>
    </source>
</evidence>
<keyword evidence="3" id="KW-0731">Sigma factor</keyword>
<dbReference type="AlphaFoldDB" id="A0A554X1U6"/>
<organism evidence="7 8">
    <name type="scientific">Tepidimonas taiwanensis</name>
    <dbReference type="NCBI Taxonomy" id="307486"/>
    <lineage>
        <taxon>Bacteria</taxon>
        <taxon>Pseudomonadati</taxon>
        <taxon>Pseudomonadota</taxon>
        <taxon>Betaproteobacteria</taxon>
        <taxon>Burkholderiales</taxon>
        <taxon>Tepidimonas</taxon>
    </lineage>
</organism>
<comment type="similarity">
    <text evidence="1">Belongs to the sigma-70 factor family. ECF subfamily.</text>
</comment>
<dbReference type="SUPFAM" id="SSF88659">
    <property type="entry name" value="Sigma3 and sigma4 domains of RNA polymerase sigma factors"/>
    <property type="match status" value="1"/>
</dbReference>